<evidence type="ECO:0000256" key="1">
    <source>
        <dbReference type="ARBA" id="ARBA00009820"/>
    </source>
</evidence>
<dbReference type="Gene3D" id="1.10.10.10">
    <property type="entry name" value="Winged helix-like DNA-binding domain superfamily/Winged helix DNA-binding domain"/>
    <property type="match status" value="1"/>
</dbReference>
<dbReference type="InterPro" id="IPR036388">
    <property type="entry name" value="WH-like_DNA-bd_sf"/>
</dbReference>
<keyword evidence="4" id="KW-0472">Membrane</keyword>
<dbReference type="InterPro" id="IPR011042">
    <property type="entry name" value="6-blade_b-propeller_TolB-like"/>
</dbReference>
<feature type="domain" description="OmpR/PhoB-type" evidence="5">
    <location>
        <begin position="4"/>
        <end position="102"/>
    </location>
</feature>
<dbReference type="PANTHER" id="PTHR36842:SF1">
    <property type="entry name" value="PROTEIN TOLB"/>
    <property type="match status" value="1"/>
</dbReference>
<keyword evidence="2 3" id="KW-0238">DNA-binding</keyword>
<proteinExistence type="inferred from homology"/>
<dbReference type="Gene3D" id="2.120.10.30">
    <property type="entry name" value="TolB, C-terminal domain"/>
    <property type="match status" value="2"/>
</dbReference>
<evidence type="ECO:0000313" key="7">
    <source>
        <dbReference type="Proteomes" id="UP000615755"/>
    </source>
</evidence>
<dbReference type="RefSeq" id="WP_192508864.1">
    <property type="nucleotide sequence ID" value="NZ_AQGV01000013.1"/>
</dbReference>
<organism evidence="6 7">
    <name type="scientific">Pseudoalteromonas aurantia 208</name>
    <dbReference type="NCBI Taxonomy" id="1314867"/>
    <lineage>
        <taxon>Bacteria</taxon>
        <taxon>Pseudomonadati</taxon>
        <taxon>Pseudomonadota</taxon>
        <taxon>Gammaproteobacteria</taxon>
        <taxon>Alteromonadales</taxon>
        <taxon>Pseudoalteromonadaceae</taxon>
        <taxon>Pseudoalteromonas</taxon>
    </lineage>
</organism>
<keyword evidence="4" id="KW-1133">Transmembrane helix</keyword>
<feature type="DNA-binding region" description="OmpR/PhoB-type" evidence="3">
    <location>
        <begin position="4"/>
        <end position="102"/>
    </location>
</feature>
<dbReference type="SUPFAM" id="SSF82171">
    <property type="entry name" value="DPP6 N-terminal domain-like"/>
    <property type="match status" value="1"/>
</dbReference>
<dbReference type="PANTHER" id="PTHR36842">
    <property type="entry name" value="PROTEIN TOLB HOMOLOG"/>
    <property type="match status" value="1"/>
</dbReference>
<dbReference type="SUPFAM" id="SSF63829">
    <property type="entry name" value="Calcium-dependent phosphotriesterase"/>
    <property type="match status" value="1"/>
</dbReference>
<reference evidence="6 7" key="1">
    <citation type="submission" date="2015-03" db="EMBL/GenBank/DDBJ databases">
        <title>Genome sequence of Pseudoalteromonas aurantia.</title>
        <authorList>
            <person name="Xie B.-B."/>
            <person name="Rong J.-C."/>
            <person name="Qin Q.-L."/>
            <person name="Zhang Y.-Z."/>
        </authorList>
    </citation>
    <scope>NUCLEOTIDE SEQUENCE [LARGE SCALE GENOMIC DNA]</scope>
    <source>
        <strain evidence="6 7">208</strain>
    </source>
</reference>
<dbReference type="Proteomes" id="UP000615755">
    <property type="component" value="Unassembled WGS sequence"/>
</dbReference>
<dbReference type="InterPro" id="IPR011659">
    <property type="entry name" value="WD40"/>
</dbReference>
<gene>
    <name evidence="6" type="ORF">PAUR_a4200</name>
</gene>
<name>A0ABR9EFP7_9GAMM</name>
<protein>
    <recommendedName>
        <fullName evidence="5">OmpR/PhoB-type domain-containing protein</fullName>
    </recommendedName>
</protein>
<dbReference type="PROSITE" id="PS51755">
    <property type="entry name" value="OMPR_PHOB"/>
    <property type="match status" value="1"/>
</dbReference>
<accession>A0ABR9EFP7</accession>
<evidence type="ECO:0000259" key="5">
    <source>
        <dbReference type="PROSITE" id="PS51755"/>
    </source>
</evidence>
<feature type="transmembrane region" description="Helical" evidence="4">
    <location>
        <begin position="129"/>
        <end position="150"/>
    </location>
</feature>
<dbReference type="InterPro" id="IPR001867">
    <property type="entry name" value="OmpR/PhoB-type_DNA-bd"/>
</dbReference>
<comment type="similarity">
    <text evidence="1">Belongs to the TolB family.</text>
</comment>
<evidence type="ECO:0000313" key="6">
    <source>
        <dbReference type="EMBL" id="MBE0369652.1"/>
    </source>
</evidence>
<evidence type="ECO:0000256" key="4">
    <source>
        <dbReference type="SAM" id="Phobius"/>
    </source>
</evidence>
<dbReference type="SUPFAM" id="SSF46894">
    <property type="entry name" value="C-terminal effector domain of the bipartite response regulators"/>
    <property type="match status" value="1"/>
</dbReference>
<dbReference type="EMBL" id="AQGV01000013">
    <property type="protein sequence ID" value="MBE0369652.1"/>
    <property type="molecule type" value="Genomic_DNA"/>
</dbReference>
<sequence>MSEVSTFHIAGFEINLTRSTIVNHQYQTHIEPKVLKVLLLLAQRQNEVVTHQEIMAHVWAGTEVVPNALQRCIAILRKELGDNAKEQKIIATHPKIGYRLIADVTWHAPNKPAAQNNESAQVTSLKKPVLYTLFSLVLVLIVTLLTMSYWPKETASAFQTVSVLTHTDAHESHAIFNPDASYLIFNRYAGACKSHLWAKHHTTGEETQLTKHAGYYGATSFTPDGRELVFSAKTDCNNTPSITETNSENNACWSIATLDFAQALSAPVAPQQRFLCQANNLKKPLALSNHNYIFLHSRAGKYSLMRYNDLNKSIQVMYEHKQDVIYHFDYDTRHQRYAIISRSPQLNTYLTLLDKNAKLLSKNPIKLPNNVSKYTNVLANFDAQGNALLTILNGHLYTLEINGHLTAQKTPLSNFVSVEQHPNGHSLIAVVGNKDIDIAQVNSSTTNTQRHESQLNSQSLPFTSLARTSAQERNATYQPHGDNIAFISDRNGHDQLWLWQNSQVTQVSSHTARHRIHNYSWSPEGKRMAWVSNDQLMISDLKGNISTVNTDKLLYSALTWYTDNHILVLLHDPVQNGLYDLNLSTNTLTALNINHVENAWVNQEQLIYSTLDGQVFSRVFNETHAPSQHLTALNGKAMFLHDQQLYSVNPTTKTLNQYNLTGQRLKTVMPLKDTAWKVTDLKDNKLLLSQFIAINQEVVLLE</sequence>
<comment type="caution">
    <text evidence="6">The sequence shown here is derived from an EMBL/GenBank/DDBJ whole genome shotgun (WGS) entry which is preliminary data.</text>
</comment>
<keyword evidence="7" id="KW-1185">Reference proteome</keyword>
<dbReference type="Pfam" id="PF07676">
    <property type="entry name" value="PD40"/>
    <property type="match status" value="2"/>
</dbReference>
<dbReference type="Pfam" id="PF00486">
    <property type="entry name" value="Trans_reg_C"/>
    <property type="match status" value="1"/>
</dbReference>
<dbReference type="InterPro" id="IPR016032">
    <property type="entry name" value="Sig_transdc_resp-reg_C-effctor"/>
</dbReference>
<dbReference type="SMART" id="SM00862">
    <property type="entry name" value="Trans_reg_C"/>
    <property type="match status" value="1"/>
</dbReference>
<keyword evidence="4" id="KW-0812">Transmembrane</keyword>
<evidence type="ECO:0000256" key="2">
    <source>
        <dbReference type="ARBA" id="ARBA00023125"/>
    </source>
</evidence>
<evidence type="ECO:0000256" key="3">
    <source>
        <dbReference type="PROSITE-ProRule" id="PRU01091"/>
    </source>
</evidence>